<evidence type="ECO:0000256" key="5">
    <source>
        <dbReference type="SAM" id="Phobius"/>
    </source>
</evidence>
<dbReference type="InterPro" id="IPR050129">
    <property type="entry name" value="Zn_alcohol_dh"/>
</dbReference>
<dbReference type="SUPFAM" id="SSF51735">
    <property type="entry name" value="NAD(P)-binding Rossmann-fold domains"/>
    <property type="match status" value="1"/>
</dbReference>
<keyword evidence="5" id="KW-0472">Membrane</keyword>
<feature type="domain" description="Alcohol dehydrogenase-like C-terminal" evidence="6">
    <location>
        <begin position="217"/>
        <end position="352"/>
    </location>
</feature>
<feature type="transmembrane region" description="Helical" evidence="5">
    <location>
        <begin position="209"/>
        <end position="228"/>
    </location>
</feature>
<dbReference type="PANTHER" id="PTHR43401:SF2">
    <property type="entry name" value="L-THREONINE 3-DEHYDROGENASE"/>
    <property type="match status" value="1"/>
</dbReference>
<accession>W4QAA9</accession>
<keyword evidence="2 4" id="KW-0862">Zinc</keyword>
<dbReference type="PANTHER" id="PTHR43401">
    <property type="entry name" value="L-THREONINE 3-DEHYDROGENASE"/>
    <property type="match status" value="1"/>
</dbReference>
<keyword evidence="9" id="KW-1185">Reference proteome</keyword>
<proteinExistence type="inferred from homology"/>
<dbReference type="Proteomes" id="UP000018895">
    <property type="component" value="Unassembled WGS sequence"/>
</dbReference>
<dbReference type="PROSITE" id="PS00059">
    <property type="entry name" value="ADH_ZINC"/>
    <property type="match status" value="1"/>
</dbReference>
<evidence type="ECO:0000313" key="8">
    <source>
        <dbReference type="EMBL" id="GAE28930.1"/>
    </source>
</evidence>
<evidence type="ECO:0000256" key="3">
    <source>
        <dbReference type="ARBA" id="ARBA00023002"/>
    </source>
</evidence>
<dbReference type="AlphaFoldDB" id="W4QAA9"/>
<dbReference type="Gene3D" id="3.40.50.720">
    <property type="entry name" value="NAD(P)-binding Rossmann-like Domain"/>
    <property type="match status" value="1"/>
</dbReference>
<keyword evidence="5" id="KW-0812">Transmembrane</keyword>
<comment type="similarity">
    <text evidence="4">Belongs to the zinc-containing alcohol dehydrogenase family.</text>
</comment>
<evidence type="ECO:0000259" key="7">
    <source>
        <dbReference type="Pfam" id="PF08240"/>
    </source>
</evidence>
<dbReference type="InterPro" id="IPR036291">
    <property type="entry name" value="NAD(P)-bd_dom_sf"/>
</dbReference>
<organism evidence="8 9">
    <name type="scientific">Halalkalibacter hemicellulosilyticusJCM 9152</name>
    <dbReference type="NCBI Taxonomy" id="1236971"/>
    <lineage>
        <taxon>Bacteria</taxon>
        <taxon>Bacillati</taxon>
        <taxon>Bacillota</taxon>
        <taxon>Bacilli</taxon>
        <taxon>Bacillales</taxon>
        <taxon>Bacillaceae</taxon>
        <taxon>Halalkalibacter</taxon>
    </lineage>
</organism>
<keyword evidence="5" id="KW-1133">Transmembrane helix</keyword>
<evidence type="ECO:0000259" key="6">
    <source>
        <dbReference type="Pfam" id="PF00107"/>
    </source>
</evidence>
<name>W4QAA9_9BACI</name>
<reference evidence="8" key="1">
    <citation type="journal article" date="2014" name="Genome Announc.">
        <title>Draft Genome Sequences of Three Alkaliphilic Bacillus Strains, Bacillus wakoensis JCM 9140T, Bacillus akibai JCM 9157T, and Bacillus hemicellulosilyticus JCM 9152T.</title>
        <authorList>
            <person name="Yuki M."/>
            <person name="Oshima K."/>
            <person name="Suda W."/>
            <person name="Oshida Y."/>
            <person name="Kitamura K."/>
            <person name="Iida T."/>
            <person name="Hattori M."/>
            <person name="Ohkuma M."/>
        </authorList>
    </citation>
    <scope>NUCLEOTIDE SEQUENCE [LARGE SCALE GENOMIC DNA]</scope>
    <source>
        <strain evidence="8">JCM 9152</strain>
    </source>
</reference>
<dbReference type="SUPFAM" id="SSF50129">
    <property type="entry name" value="GroES-like"/>
    <property type="match status" value="1"/>
</dbReference>
<dbReference type="Gene3D" id="3.90.180.10">
    <property type="entry name" value="Medium-chain alcohol dehydrogenases, catalytic domain"/>
    <property type="match status" value="1"/>
</dbReference>
<comment type="cofactor">
    <cofactor evidence="4">
        <name>Zn(2+)</name>
        <dbReference type="ChEBI" id="CHEBI:29105"/>
    </cofactor>
</comment>
<dbReference type="InterPro" id="IPR002328">
    <property type="entry name" value="ADH_Zn_CS"/>
</dbReference>
<protein>
    <submittedName>
        <fullName evidence="8">Sorbitol dehydrogenase</fullName>
    </submittedName>
</protein>
<evidence type="ECO:0000313" key="9">
    <source>
        <dbReference type="Proteomes" id="UP000018895"/>
    </source>
</evidence>
<dbReference type="Pfam" id="PF08240">
    <property type="entry name" value="ADH_N"/>
    <property type="match status" value="1"/>
</dbReference>
<evidence type="ECO:0000256" key="4">
    <source>
        <dbReference type="RuleBase" id="RU361277"/>
    </source>
</evidence>
<dbReference type="InterPro" id="IPR013154">
    <property type="entry name" value="ADH-like_N"/>
</dbReference>
<keyword evidence="1 4" id="KW-0479">Metal-binding</keyword>
<dbReference type="Pfam" id="PF00107">
    <property type="entry name" value="ADH_zinc_N"/>
    <property type="match status" value="1"/>
</dbReference>
<dbReference type="EMBL" id="BAUU01000002">
    <property type="protein sequence ID" value="GAE28930.1"/>
    <property type="molecule type" value="Genomic_DNA"/>
</dbReference>
<comment type="caution">
    <text evidence="8">The sequence shown here is derived from an EMBL/GenBank/DDBJ whole genome shotgun (WGS) entry which is preliminary data.</text>
</comment>
<gene>
    <name evidence="8" type="ORF">JCM9152_268</name>
</gene>
<dbReference type="InterPro" id="IPR011032">
    <property type="entry name" value="GroES-like_sf"/>
</dbReference>
<sequence length="409" mass="44819">MKALQFDLNIPKYVFSKAIGKINPALFIDSPFSCLQLKDLERPKLPNNDWVEVKIKYGGICGSDLNLIYLNDSPSTSPFVSFPFTMGHELVGTISTVGTNVGDIAIGQRVVIDPVLSCEARNITPSCEECRKGNYNLCEHMNNGIISPGLLTGTCKDTGGSWGGYLVAHKSQIITLPDTIDDENGILIEPFSCALHAVLRNKPKETDTVIVIGAGVIGLCVIAAIRALKINCKIITLVKHPFQAELANHFGSNEVVFLSRQHDYVYKAAKSCDATVLKPIIGSPIVNGGADIIYECAGNPKSLQDSFRFARKGGKVVLIGLASLIEKLDMTMIWLNELEIKGSFAYSSDSFQGEQRKTLEIAVELLKTNELDLSPLLTHRFPLEDYREALFTAGNKRRKQAVKVVFEPS</sequence>
<dbReference type="InterPro" id="IPR013149">
    <property type="entry name" value="ADH-like_C"/>
</dbReference>
<dbReference type="RefSeq" id="WP_035340020.1">
    <property type="nucleotide sequence ID" value="NZ_BAUU01000002.1"/>
</dbReference>
<keyword evidence="3" id="KW-0560">Oxidoreductase</keyword>
<feature type="domain" description="Alcohol dehydrogenase-like N-terminal" evidence="7">
    <location>
        <begin position="48"/>
        <end position="178"/>
    </location>
</feature>
<evidence type="ECO:0000256" key="1">
    <source>
        <dbReference type="ARBA" id="ARBA00022723"/>
    </source>
</evidence>
<dbReference type="OrthoDB" id="9770238at2"/>
<dbReference type="STRING" id="1236971.JCM9152_268"/>
<dbReference type="GO" id="GO:0016491">
    <property type="term" value="F:oxidoreductase activity"/>
    <property type="evidence" value="ECO:0007669"/>
    <property type="project" value="UniProtKB-KW"/>
</dbReference>
<evidence type="ECO:0000256" key="2">
    <source>
        <dbReference type="ARBA" id="ARBA00022833"/>
    </source>
</evidence>
<dbReference type="GO" id="GO:0008270">
    <property type="term" value="F:zinc ion binding"/>
    <property type="evidence" value="ECO:0007669"/>
    <property type="project" value="InterPro"/>
</dbReference>